<comment type="caution">
    <text evidence="1">The sequence shown here is derived from an EMBL/GenBank/DDBJ whole genome shotgun (WGS) entry which is preliminary data.</text>
</comment>
<organism evidence="1 2">
    <name type="scientific">Alkalibacillus filiformis</name>
    <dbReference type="NCBI Taxonomy" id="200990"/>
    <lineage>
        <taxon>Bacteria</taxon>
        <taxon>Bacillati</taxon>
        <taxon>Bacillota</taxon>
        <taxon>Bacilli</taxon>
        <taxon>Bacillales</taxon>
        <taxon>Bacillaceae</taxon>
        <taxon>Alkalibacillus</taxon>
    </lineage>
</organism>
<evidence type="ECO:0000313" key="1">
    <source>
        <dbReference type="EMBL" id="MDQ0350254.1"/>
    </source>
</evidence>
<dbReference type="EMBL" id="JAUSUP010000001">
    <property type="protein sequence ID" value="MDQ0350254.1"/>
    <property type="molecule type" value="Genomic_DNA"/>
</dbReference>
<dbReference type="Proteomes" id="UP001236723">
    <property type="component" value="Unassembled WGS sequence"/>
</dbReference>
<accession>A0ABU0DP86</accession>
<protein>
    <submittedName>
        <fullName evidence="1">Uncharacterized protein</fullName>
    </submittedName>
</protein>
<reference evidence="1 2" key="1">
    <citation type="submission" date="2023-07" db="EMBL/GenBank/DDBJ databases">
        <title>Genomic Encyclopedia of Type Strains, Phase IV (KMG-IV): sequencing the most valuable type-strain genomes for metagenomic binning, comparative biology and taxonomic classification.</title>
        <authorList>
            <person name="Goeker M."/>
        </authorList>
    </citation>
    <scope>NUCLEOTIDE SEQUENCE [LARGE SCALE GENOMIC DNA]</scope>
    <source>
        <strain evidence="1 2">DSM 15448</strain>
    </source>
</reference>
<evidence type="ECO:0000313" key="2">
    <source>
        <dbReference type="Proteomes" id="UP001236723"/>
    </source>
</evidence>
<name>A0ABU0DP86_9BACI</name>
<proteinExistence type="predicted"/>
<sequence length="78" mass="9355">MSEYLMAMTYDECPVENVWEEMNDYILDESIELNSQLKTIAKADVAPVVRVFKINDKQSTFIKEIRYEEYQCNYEKWA</sequence>
<keyword evidence="2" id="KW-1185">Reference proteome</keyword>
<dbReference type="RefSeq" id="WP_307064962.1">
    <property type="nucleotide sequence ID" value="NZ_JAUSUP010000001.1"/>
</dbReference>
<gene>
    <name evidence="1" type="ORF">J2R98_000057</name>
</gene>